<dbReference type="OrthoDB" id="6624781at2"/>
<dbReference type="Pfam" id="PF00903">
    <property type="entry name" value="Glyoxalase"/>
    <property type="match status" value="1"/>
</dbReference>
<organism evidence="2 3">
    <name type="scientific">Actinomadura macrotermitis</name>
    <dbReference type="NCBI Taxonomy" id="2585200"/>
    <lineage>
        <taxon>Bacteria</taxon>
        <taxon>Bacillati</taxon>
        <taxon>Actinomycetota</taxon>
        <taxon>Actinomycetes</taxon>
        <taxon>Streptosporangiales</taxon>
        <taxon>Thermomonosporaceae</taxon>
        <taxon>Actinomadura</taxon>
    </lineage>
</organism>
<dbReference type="InterPro" id="IPR004360">
    <property type="entry name" value="Glyas_Fos-R_dOase_dom"/>
</dbReference>
<dbReference type="InterPro" id="IPR029068">
    <property type="entry name" value="Glyas_Bleomycin-R_OHBP_Dase"/>
</dbReference>
<name>A0A7K0C0Y6_9ACTN</name>
<evidence type="ECO:0000313" key="3">
    <source>
        <dbReference type="Proteomes" id="UP000487268"/>
    </source>
</evidence>
<dbReference type="AlphaFoldDB" id="A0A7K0C0Y6"/>
<dbReference type="Proteomes" id="UP000487268">
    <property type="component" value="Unassembled WGS sequence"/>
</dbReference>
<dbReference type="SUPFAM" id="SSF54593">
    <property type="entry name" value="Glyoxalase/Bleomycin resistance protein/Dihydroxybiphenyl dioxygenase"/>
    <property type="match status" value="1"/>
</dbReference>
<gene>
    <name evidence="2" type="ORF">ACRB68_45520</name>
</gene>
<evidence type="ECO:0000259" key="1">
    <source>
        <dbReference type="PROSITE" id="PS51819"/>
    </source>
</evidence>
<reference evidence="2 3" key="1">
    <citation type="submission" date="2019-10" db="EMBL/GenBank/DDBJ databases">
        <title>Actinomadura rubteroloni sp. nov. and Actinomadura macrotermitis sp. nov., isolated from the gut of fungus growing-termite Macrotermes natalensis.</title>
        <authorList>
            <person name="Benndorf R."/>
            <person name="Martin K."/>
            <person name="Kuefner M."/>
            <person name="De Beer W."/>
            <person name="Kaster A.-K."/>
            <person name="Vollmers J."/>
            <person name="Poulsen M."/>
            <person name="Beemelmanns C."/>
        </authorList>
    </citation>
    <scope>NUCLEOTIDE SEQUENCE [LARGE SCALE GENOMIC DNA]</scope>
    <source>
        <strain evidence="2 3">RB68</strain>
    </source>
</reference>
<sequence length="124" mass="13502">MEDRFFPVVVAERVDETAGFYERFGFTRHAQLPKDGEPTYVGLRRGSAELAVVDTGWPGRQYGGDGAGRTELFVHVADVDATLKELRAASVAVLREPVDMPWGERIGYVADPAGNPVAIASRVP</sequence>
<feature type="domain" description="VOC" evidence="1">
    <location>
        <begin position="3"/>
        <end position="122"/>
    </location>
</feature>
<dbReference type="PROSITE" id="PS51819">
    <property type="entry name" value="VOC"/>
    <property type="match status" value="1"/>
</dbReference>
<keyword evidence="3" id="KW-1185">Reference proteome</keyword>
<protein>
    <recommendedName>
        <fullName evidence="1">VOC domain-containing protein</fullName>
    </recommendedName>
</protein>
<accession>A0A7K0C0Y6</accession>
<proteinExistence type="predicted"/>
<dbReference type="EMBL" id="WEGH01000003">
    <property type="protein sequence ID" value="MQY06464.1"/>
    <property type="molecule type" value="Genomic_DNA"/>
</dbReference>
<comment type="caution">
    <text evidence="2">The sequence shown here is derived from an EMBL/GenBank/DDBJ whole genome shotgun (WGS) entry which is preliminary data.</text>
</comment>
<dbReference type="RefSeq" id="WP_153535730.1">
    <property type="nucleotide sequence ID" value="NZ_WEGH01000003.1"/>
</dbReference>
<evidence type="ECO:0000313" key="2">
    <source>
        <dbReference type="EMBL" id="MQY06464.1"/>
    </source>
</evidence>
<dbReference type="Gene3D" id="3.10.180.10">
    <property type="entry name" value="2,3-Dihydroxybiphenyl 1,2-Dioxygenase, domain 1"/>
    <property type="match status" value="1"/>
</dbReference>
<dbReference type="InterPro" id="IPR037523">
    <property type="entry name" value="VOC_core"/>
</dbReference>